<dbReference type="AlphaFoldDB" id="A0AAV2Z571"/>
<dbReference type="Gene3D" id="2.40.50.40">
    <property type="match status" value="1"/>
</dbReference>
<feature type="domain" description="Chromo" evidence="3">
    <location>
        <begin position="1"/>
        <end position="35"/>
    </location>
</feature>
<accession>A0AAV2Z571</accession>
<reference evidence="4" key="1">
    <citation type="submission" date="2022-11" db="EMBL/GenBank/DDBJ databases">
        <authorList>
            <person name="Morgan W.R."/>
            <person name="Tartar A."/>
        </authorList>
    </citation>
    <scope>NUCLEOTIDE SEQUENCE</scope>
    <source>
        <strain evidence="4">ARSEF 373</strain>
    </source>
</reference>
<keyword evidence="2" id="KW-0539">Nucleus</keyword>
<dbReference type="Pfam" id="PF00385">
    <property type="entry name" value="Chromo"/>
    <property type="match status" value="1"/>
</dbReference>
<reference evidence="4" key="2">
    <citation type="journal article" date="2023" name="Microbiol Resour">
        <title>Decontamination and Annotation of the Draft Genome Sequence of the Oomycete Lagenidium giganteum ARSEF 373.</title>
        <authorList>
            <person name="Morgan W.R."/>
            <person name="Tartar A."/>
        </authorList>
    </citation>
    <scope>NUCLEOTIDE SEQUENCE</scope>
    <source>
        <strain evidence="4">ARSEF 373</strain>
    </source>
</reference>
<comment type="caution">
    <text evidence="4">The sequence shown here is derived from an EMBL/GenBank/DDBJ whole genome shotgun (WGS) entry which is preliminary data.</text>
</comment>
<evidence type="ECO:0000256" key="1">
    <source>
        <dbReference type="ARBA" id="ARBA00004123"/>
    </source>
</evidence>
<dbReference type="Proteomes" id="UP001146120">
    <property type="component" value="Unassembled WGS sequence"/>
</dbReference>
<evidence type="ECO:0000256" key="2">
    <source>
        <dbReference type="ARBA" id="ARBA00023242"/>
    </source>
</evidence>
<dbReference type="EMBL" id="DAKRPA010000046">
    <property type="protein sequence ID" value="DBA01521.1"/>
    <property type="molecule type" value="Genomic_DNA"/>
</dbReference>
<proteinExistence type="predicted"/>
<name>A0AAV2Z571_9STRA</name>
<dbReference type="CDD" id="cd00024">
    <property type="entry name" value="CD_CSD"/>
    <property type="match status" value="1"/>
</dbReference>
<dbReference type="InterPro" id="IPR023779">
    <property type="entry name" value="Chromodomain_CS"/>
</dbReference>
<gene>
    <name evidence="4" type="ORF">N0F65_004871</name>
</gene>
<dbReference type="GO" id="GO:0005634">
    <property type="term" value="C:nucleus"/>
    <property type="evidence" value="ECO:0007669"/>
    <property type="project" value="UniProtKB-SubCell"/>
</dbReference>
<dbReference type="PROSITE" id="PS00598">
    <property type="entry name" value="CHROMO_1"/>
    <property type="match status" value="1"/>
</dbReference>
<dbReference type="SUPFAM" id="SSF54160">
    <property type="entry name" value="Chromo domain-like"/>
    <property type="match status" value="1"/>
</dbReference>
<protein>
    <recommendedName>
        <fullName evidence="3">Chromo domain-containing protein</fullName>
    </recommendedName>
</protein>
<dbReference type="PROSITE" id="PS50013">
    <property type="entry name" value="CHROMO_2"/>
    <property type="match status" value="1"/>
</dbReference>
<dbReference type="InterPro" id="IPR023780">
    <property type="entry name" value="Chromo_domain"/>
</dbReference>
<evidence type="ECO:0000313" key="4">
    <source>
        <dbReference type="EMBL" id="DBA01521.1"/>
    </source>
</evidence>
<evidence type="ECO:0000313" key="5">
    <source>
        <dbReference type="Proteomes" id="UP001146120"/>
    </source>
</evidence>
<organism evidence="4 5">
    <name type="scientific">Lagenidium giganteum</name>
    <dbReference type="NCBI Taxonomy" id="4803"/>
    <lineage>
        <taxon>Eukaryota</taxon>
        <taxon>Sar</taxon>
        <taxon>Stramenopiles</taxon>
        <taxon>Oomycota</taxon>
        <taxon>Peronosporomycetes</taxon>
        <taxon>Pythiales</taxon>
        <taxon>Pythiaceae</taxon>
    </lineage>
</organism>
<comment type="subcellular location">
    <subcellularLocation>
        <location evidence="1">Nucleus</location>
    </subcellularLocation>
</comment>
<evidence type="ECO:0000259" key="3">
    <source>
        <dbReference type="PROSITE" id="PS50013"/>
    </source>
</evidence>
<keyword evidence="5" id="KW-1185">Reference proteome</keyword>
<dbReference type="InterPro" id="IPR000953">
    <property type="entry name" value="Chromo/chromo_shadow_dom"/>
</dbReference>
<dbReference type="InterPro" id="IPR016197">
    <property type="entry name" value="Chromo-like_dom_sf"/>
</dbReference>
<sequence length="35" mass="4120">MEFLVRWRGYPPSEASWEPADILEQDVPDVGEPFR</sequence>